<gene>
    <name evidence="3" type="ORF">GALMADRAFT_1365711</name>
</gene>
<dbReference type="EMBL" id="KL142374">
    <property type="protein sequence ID" value="KDR78935.1"/>
    <property type="molecule type" value="Genomic_DNA"/>
</dbReference>
<dbReference type="InterPro" id="IPR011021">
    <property type="entry name" value="Arrestin-like_N"/>
</dbReference>
<name>A0A067T718_GALM3</name>
<protein>
    <recommendedName>
        <fullName evidence="2">Arrestin-like N-terminal domain-containing protein</fullName>
    </recommendedName>
</protein>
<dbReference type="HOGENOM" id="CLU_025691_0_0_1"/>
<dbReference type="AlphaFoldDB" id="A0A067T718"/>
<accession>A0A067T718</accession>
<evidence type="ECO:0000313" key="4">
    <source>
        <dbReference type="Proteomes" id="UP000027222"/>
    </source>
</evidence>
<evidence type="ECO:0000256" key="1">
    <source>
        <dbReference type="SAM" id="MobiDB-lite"/>
    </source>
</evidence>
<dbReference type="OrthoDB" id="3261578at2759"/>
<dbReference type="Proteomes" id="UP000027222">
    <property type="component" value="Unassembled WGS sequence"/>
</dbReference>
<evidence type="ECO:0000259" key="2">
    <source>
        <dbReference type="Pfam" id="PF00339"/>
    </source>
</evidence>
<feature type="compositionally biased region" description="Basic and acidic residues" evidence="1">
    <location>
        <begin position="58"/>
        <end position="67"/>
    </location>
</feature>
<feature type="region of interest" description="Disordered" evidence="1">
    <location>
        <begin position="34"/>
        <end position="67"/>
    </location>
</feature>
<dbReference type="InterPro" id="IPR014752">
    <property type="entry name" value="Arrestin-like_C"/>
</dbReference>
<dbReference type="Gene3D" id="2.60.40.640">
    <property type="match status" value="1"/>
</dbReference>
<evidence type="ECO:0000313" key="3">
    <source>
        <dbReference type="EMBL" id="KDR78935.1"/>
    </source>
</evidence>
<organism evidence="3 4">
    <name type="scientific">Galerina marginata (strain CBS 339.88)</name>
    <dbReference type="NCBI Taxonomy" id="685588"/>
    <lineage>
        <taxon>Eukaryota</taxon>
        <taxon>Fungi</taxon>
        <taxon>Dikarya</taxon>
        <taxon>Basidiomycota</taxon>
        <taxon>Agaricomycotina</taxon>
        <taxon>Agaricomycetes</taxon>
        <taxon>Agaricomycetidae</taxon>
        <taxon>Agaricales</taxon>
        <taxon>Agaricineae</taxon>
        <taxon>Strophariaceae</taxon>
        <taxon>Galerina</taxon>
    </lineage>
</organism>
<keyword evidence="4" id="KW-1185">Reference proteome</keyword>
<proteinExistence type="predicted"/>
<dbReference type="Pfam" id="PF00339">
    <property type="entry name" value="Arrestin_N"/>
    <property type="match status" value="1"/>
</dbReference>
<sequence length="473" mass="51834">MSTAVETLPLPPSYSDPLIGVGNDVDNLDVSASASELPAYTPGSRVSATPRRTQARQPEPKEFSHELKNRNGTPFAILTIIAEGAYSKQIPTFLEGIPVEGRVCLILEKPDAIQSVVVSVTGKVIAGSDEVDQLTFVDVRSTLWSLSDGEPRNSSSDDGTSTLAVTSPNFSGKLQGSYTWPFSIDIPKEVVRPSGKVFNPPETFNERYVRVSVCYEVSVRFTRGKLRPNHKIKATIGYMPVTAPPPLPDLRRLAYEQRTALLGPTIDPEGWKATESVQFEGTIFNNRTVQVGCTLFLSKPLSYTRGSLIPFCLRLESGDEQALDVLSTPKAIVLRLKRRVSHKFAYEGSKISASKDTTDHSQPAVWWPSVEGSETEDGTQLRFVNGELHLRPGVKPSCAMAHFRIEYFLVLFPFESPDFVSTETAPLIEHAIDIVTSYAPGPRPIKFAPPGYKPDTGIIAGPNRSNLVDLGFL</sequence>
<reference evidence="4" key="1">
    <citation type="journal article" date="2014" name="Proc. Natl. Acad. Sci. U.S.A.">
        <title>Extensive sampling of basidiomycete genomes demonstrates inadequacy of the white-rot/brown-rot paradigm for wood decay fungi.</title>
        <authorList>
            <person name="Riley R."/>
            <person name="Salamov A.A."/>
            <person name="Brown D.W."/>
            <person name="Nagy L.G."/>
            <person name="Floudas D."/>
            <person name="Held B.W."/>
            <person name="Levasseur A."/>
            <person name="Lombard V."/>
            <person name="Morin E."/>
            <person name="Otillar R."/>
            <person name="Lindquist E.A."/>
            <person name="Sun H."/>
            <person name="LaButti K.M."/>
            <person name="Schmutz J."/>
            <person name="Jabbour D."/>
            <person name="Luo H."/>
            <person name="Baker S.E."/>
            <person name="Pisabarro A.G."/>
            <person name="Walton J.D."/>
            <person name="Blanchette R.A."/>
            <person name="Henrissat B."/>
            <person name="Martin F."/>
            <person name="Cullen D."/>
            <person name="Hibbett D.S."/>
            <person name="Grigoriev I.V."/>
        </authorList>
    </citation>
    <scope>NUCLEOTIDE SEQUENCE [LARGE SCALE GENOMIC DNA]</scope>
    <source>
        <strain evidence="4">CBS 339.88</strain>
    </source>
</reference>
<feature type="compositionally biased region" description="Polar residues" evidence="1">
    <location>
        <begin position="44"/>
        <end position="56"/>
    </location>
</feature>
<feature type="domain" description="Arrestin-like N-terminal" evidence="2">
    <location>
        <begin position="88"/>
        <end position="225"/>
    </location>
</feature>